<dbReference type="Proteomes" id="UP000598217">
    <property type="component" value="Unassembled WGS sequence"/>
</dbReference>
<dbReference type="Gene3D" id="1.10.150.240">
    <property type="entry name" value="Putative phosphatase, domain 2"/>
    <property type="match status" value="1"/>
</dbReference>
<dbReference type="InterPro" id="IPR023198">
    <property type="entry name" value="PGP-like_dom2"/>
</dbReference>
<dbReference type="PANTHER" id="PTHR43316:SF3">
    <property type="entry name" value="HALOACID DEHALOGENASE, TYPE II (AFU_ORTHOLOGUE AFUA_2G07750)-RELATED"/>
    <property type="match status" value="1"/>
</dbReference>
<dbReference type="InterPro" id="IPR051540">
    <property type="entry name" value="S-2-haloacid_dehalogenase"/>
</dbReference>
<keyword evidence="3" id="KW-1185">Reference proteome</keyword>
<dbReference type="PANTHER" id="PTHR43316">
    <property type="entry name" value="HYDROLASE, HALOACID DELAHOGENASE-RELATED"/>
    <property type="match status" value="1"/>
</dbReference>
<dbReference type="EC" id="3.8.1.2" evidence="2"/>
<dbReference type="RefSeq" id="WP_191267309.1">
    <property type="nucleotide sequence ID" value="NZ_BMXJ01000001.1"/>
</dbReference>
<evidence type="ECO:0000256" key="1">
    <source>
        <dbReference type="ARBA" id="ARBA00022801"/>
    </source>
</evidence>
<comment type="caution">
    <text evidence="2">The sequence shown here is derived from an EMBL/GenBank/DDBJ whole genome shotgun (WGS) entry which is preliminary data.</text>
</comment>
<dbReference type="EMBL" id="JADBDY010000001">
    <property type="protein sequence ID" value="MBE1460414.1"/>
    <property type="molecule type" value="Genomic_DNA"/>
</dbReference>
<sequence>MPPHPHGPARPAALVFDVLDTLFPLGPLEWRFREAGVPRVLMARWRDHLLRDAFALALLGGERTFEDVARGSLRDITGNQIAPAAEDVVIDGLTRLEPRREAATALAAARGRGVRTAALGHGDDGDTRLLLERSGLPVEAVVGGDGLGARRPSRGPYLAAARALDVPPERLGLVTAHGWDAAGGRGAGLVTGWSAHLEGRFPSVFERPDVEGRDLAETVELMLALPEWGGRESGGDRAAGVR</sequence>
<proteinExistence type="predicted"/>
<evidence type="ECO:0000313" key="3">
    <source>
        <dbReference type="Proteomes" id="UP000598217"/>
    </source>
</evidence>
<keyword evidence="1 2" id="KW-0378">Hydrolase</keyword>
<reference evidence="2 3" key="1">
    <citation type="submission" date="2020-10" db="EMBL/GenBank/DDBJ databases">
        <title>Sequencing the genomes of 1000 actinobacteria strains.</title>
        <authorList>
            <person name="Klenk H.-P."/>
        </authorList>
    </citation>
    <scope>NUCLEOTIDE SEQUENCE [LARGE SCALE GENOMIC DNA]</scope>
    <source>
        <strain evidence="2 3">DSM 45157</strain>
    </source>
</reference>
<dbReference type="Pfam" id="PF00702">
    <property type="entry name" value="Hydrolase"/>
    <property type="match status" value="1"/>
</dbReference>
<dbReference type="Gene3D" id="3.40.50.1000">
    <property type="entry name" value="HAD superfamily/HAD-like"/>
    <property type="match status" value="1"/>
</dbReference>
<accession>A0ABR9HN13</accession>
<gene>
    <name evidence="2" type="ORF">H4W79_004628</name>
</gene>
<organism evidence="2 3">
    <name type="scientific">Nocardiopsis terrae</name>
    <dbReference type="NCBI Taxonomy" id="372655"/>
    <lineage>
        <taxon>Bacteria</taxon>
        <taxon>Bacillati</taxon>
        <taxon>Actinomycetota</taxon>
        <taxon>Actinomycetes</taxon>
        <taxon>Streptosporangiales</taxon>
        <taxon>Nocardiopsidaceae</taxon>
        <taxon>Nocardiopsis</taxon>
    </lineage>
</organism>
<dbReference type="GO" id="GO:0018784">
    <property type="term" value="F:(S)-2-haloacid dehalogenase activity"/>
    <property type="evidence" value="ECO:0007669"/>
    <property type="project" value="UniProtKB-EC"/>
</dbReference>
<evidence type="ECO:0000313" key="2">
    <source>
        <dbReference type="EMBL" id="MBE1460414.1"/>
    </source>
</evidence>
<name>A0ABR9HN13_9ACTN</name>
<dbReference type="InterPro" id="IPR023214">
    <property type="entry name" value="HAD_sf"/>
</dbReference>
<dbReference type="SUPFAM" id="SSF56784">
    <property type="entry name" value="HAD-like"/>
    <property type="match status" value="1"/>
</dbReference>
<protein>
    <submittedName>
        <fullName evidence="2">2-haloacid dehalogenase</fullName>
        <ecNumber evidence="2">3.8.1.2</ecNumber>
    </submittedName>
</protein>
<dbReference type="InterPro" id="IPR036412">
    <property type="entry name" value="HAD-like_sf"/>
</dbReference>